<protein>
    <submittedName>
        <fullName evidence="2">Uncharacterized protein</fullName>
    </submittedName>
</protein>
<gene>
    <name evidence="2" type="ORF">NHX12_025193</name>
</gene>
<dbReference type="Proteomes" id="UP001148018">
    <property type="component" value="Unassembled WGS sequence"/>
</dbReference>
<proteinExistence type="predicted"/>
<evidence type="ECO:0000313" key="2">
    <source>
        <dbReference type="EMBL" id="KAJ3608143.1"/>
    </source>
</evidence>
<dbReference type="AlphaFoldDB" id="A0A9Q0IS10"/>
<evidence type="ECO:0000313" key="3">
    <source>
        <dbReference type="Proteomes" id="UP001148018"/>
    </source>
</evidence>
<evidence type="ECO:0000256" key="1">
    <source>
        <dbReference type="SAM" id="MobiDB-lite"/>
    </source>
</evidence>
<name>A0A9Q0IS10_9TELE</name>
<dbReference type="EMBL" id="JANIIK010000040">
    <property type="protein sequence ID" value="KAJ3608143.1"/>
    <property type="molecule type" value="Genomic_DNA"/>
</dbReference>
<accession>A0A9Q0IS10</accession>
<feature type="region of interest" description="Disordered" evidence="1">
    <location>
        <begin position="1"/>
        <end position="79"/>
    </location>
</feature>
<reference evidence="2" key="1">
    <citation type="submission" date="2022-07" db="EMBL/GenBank/DDBJ databases">
        <title>Chromosome-level genome of Muraenolepis orangiensis.</title>
        <authorList>
            <person name="Kim J."/>
        </authorList>
    </citation>
    <scope>NUCLEOTIDE SEQUENCE</scope>
    <source>
        <strain evidence="2">KU_S4_2022</strain>
        <tissue evidence="2">Muscle</tissue>
    </source>
</reference>
<comment type="caution">
    <text evidence="2">The sequence shown here is derived from an EMBL/GenBank/DDBJ whole genome shotgun (WGS) entry which is preliminary data.</text>
</comment>
<organism evidence="2 3">
    <name type="scientific">Muraenolepis orangiensis</name>
    <name type="common">Patagonian moray cod</name>
    <dbReference type="NCBI Taxonomy" id="630683"/>
    <lineage>
        <taxon>Eukaryota</taxon>
        <taxon>Metazoa</taxon>
        <taxon>Chordata</taxon>
        <taxon>Craniata</taxon>
        <taxon>Vertebrata</taxon>
        <taxon>Euteleostomi</taxon>
        <taxon>Actinopterygii</taxon>
        <taxon>Neopterygii</taxon>
        <taxon>Teleostei</taxon>
        <taxon>Neoteleostei</taxon>
        <taxon>Acanthomorphata</taxon>
        <taxon>Zeiogadaria</taxon>
        <taxon>Gadariae</taxon>
        <taxon>Gadiformes</taxon>
        <taxon>Muraenolepidoidei</taxon>
        <taxon>Muraenolepididae</taxon>
        <taxon>Muraenolepis</taxon>
    </lineage>
</organism>
<keyword evidence="3" id="KW-1185">Reference proteome</keyword>
<dbReference type="OrthoDB" id="428895at2759"/>
<sequence>MGSREEVTWGPERRSHEVQRGGHMGSREEVTWGPERRSHEVQRGGHMGSREEVTWGPERRSHEVQRGGHMGSREEVTWGPERRENEVLKVQLKKYVGAVQMLKREGSQANEALLWLANRVTDRLTEWAGWLSSPEGVAVVTPALSGW</sequence>